<dbReference type="AlphaFoldDB" id="A0A0D0DRL0"/>
<dbReference type="EMBL" id="KN825024">
    <property type="protein sequence ID" value="KIK95733.1"/>
    <property type="molecule type" value="Genomic_DNA"/>
</dbReference>
<proteinExistence type="predicted"/>
<evidence type="ECO:0000313" key="2">
    <source>
        <dbReference type="Proteomes" id="UP000054538"/>
    </source>
</evidence>
<protein>
    <submittedName>
        <fullName evidence="1">Uncharacterized protein</fullName>
    </submittedName>
</protein>
<evidence type="ECO:0000313" key="1">
    <source>
        <dbReference type="EMBL" id="KIK95733.1"/>
    </source>
</evidence>
<accession>A0A0D0DRL0</accession>
<reference evidence="1 2" key="1">
    <citation type="submission" date="2014-04" db="EMBL/GenBank/DDBJ databases">
        <authorList>
            <consortium name="DOE Joint Genome Institute"/>
            <person name="Kuo A."/>
            <person name="Kohler A."/>
            <person name="Jargeat P."/>
            <person name="Nagy L.G."/>
            <person name="Floudas D."/>
            <person name="Copeland A."/>
            <person name="Barry K.W."/>
            <person name="Cichocki N."/>
            <person name="Veneault-Fourrey C."/>
            <person name="LaButti K."/>
            <person name="Lindquist E.A."/>
            <person name="Lipzen A."/>
            <person name="Lundell T."/>
            <person name="Morin E."/>
            <person name="Murat C."/>
            <person name="Sun H."/>
            <person name="Tunlid A."/>
            <person name="Henrissat B."/>
            <person name="Grigoriev I.V."/>
            <person name="Hibbett D.S."/>
            <person name="Martin F."/>
            <person name="Nordberg H.P."/>
            <person name="Cantor M.N."/>
            <person name="Hua S.X."/>
        </authorList>
    </citation>
    <scope>NUCLEOTIDE SEQUENCE [LARGE SCALE GENOMIC DNA]</scope>
    <source>
        <strain evidence="1 2">Ve08.2h10</strain>
    </source>
</reference>
<dbReference type="Proteomes" id="UP000054538">
    <property type="component" value="Unassembled WGS sequence"/>
</dbReference>
<gene>
    <name evidence="1" type="ORF">PAXRUDRAFT_363422</name>
</gene>
<sequence>MRRRSARNVSFLRRMWGGRAYFYEKFCTALGDGQLRGSYVQPECFHSHRSQHSPPHGDAAIIDVPHQGRVDWRSHIIALTSRVRYLKGLLCNIRPGSPQPS</sequence>
<dbReference type="HOGENOM" id="CLU_2292556_0_0_1"/>
<reference evidence="2" key="2">
    <citation type="submission" date="2015-01" db="EMBL/GenBank/DDBJ databases">
        <title>Evolutionary Origins and Diversification of the Mycorrhizal Mutualists.</title>
        <authorList>
            <consortium name="DOE Joint Genome Institute"/>
            <consortium name="Mycorrhizal Genomics Consortium"/>
            <person name="Kohler A."/>
            <person name="Kuo A."/>
            <person name="Nagy L.G."/>
            <person name="Floudas D."/>
            <person name="Copeland A."/>
            <person name="Barry K.W."/>
            <person name="Cichocki N."/>
            <person name="Veneault-Fourrey C."/>
            <person name="LaButti K."/>
            <person name="Lindquist E.A."/>
            <person name="Lipzen A."/>
            <person name="Lundell T."/>
            <person name="Morin E."/>
            <person name="Murat C."/>
            <person name="Riley R."/>
            <person name="Ohm R."/>
            <person name="Sun H."/>
            <person name="Tunlid A."/>
            <person name="Henrissat B."/>
            <person name="Grigoriev I.V."/>
            <person name="Hibbett D.S."/>
            <person name="Martin F."/>
        </authorList>
    </citation>
    <scope>NUCLEOTIDE SEQUENCE [LARGE SCALE GENOMIC DNA]</scope>
    <source>
        <strain evidence="2">Ve08.2h10</strain>
    </source>
</reference>
<organism evidence="1 2">
    <name type="scientific">Paxillus rubicundulus Ve08.2h10</name>
    <dbReference type="NCBI Taxonomy" id="930991"/>
    <lineage>
        <taxon>Eukaryota</taxon>
        <taxon>Fungi</taxon>
        <taxon>Dikarya</taxon>
        <taxon>Basidiomycota</taxon>
        <taxon>Agaricomycotina</taxon>
        <taxon>Agaricomycetes</taxon>
        <taxon>Agaricomycetidae</taxon>
        <taxon>Boletales</taxon>
        <taxon>Paxilineae</taxon>
        <taxon>Paxillaceae</taxon>
        <taxon>Paxillus</taxon>
    </lineage>
</organism>
<name>A0A0D0DRL0_9AGAM</name>
<dbReference type="InParanoid" id="A0A0D0DRL0"/>
<keyword evidence="2" id="KW-1185">Reference proteome</keyword>